<dbReference type="SMART" id="SM00849">
    <property type="entry name" value="Lactamase_B"/>
    <property type="match status" value="1"/>
</dbReference>
<dbReference type="Gene3D" id="3.40.50.10890">
    <property type="match status" value="1"/>
</dbReference>
<evidence type="ECO:0000259" key="2">
    <source>
        <dbReference type="SMART" id="SM00849"/>
    </source>
</evidence>
<dbReference type="InterPro" id="IPR022712">
    <property type="entry name" value="Beta_Casp"/>
</dbReference>
<reference evidence="4 5" key="1">
    <citation type="submission" date="2017-11" db="EMBL/GenBank/DDBJ databases">
        <title>Evolution of Phototrophy in the Chloroflexi Phylum Driven by Horizontal Gene Transfer.</title>
        <authorList>
            <person name="Ward L.M."/>
            <person name="Hemp J."/>
            <person name="Shih P.M."/>
            <person name="Mcglynn S.E."/>
            <person name="Fischer W."/>
        </authorList>
    </citation>
    <scope>NUCLEOTIDE SEQUENCE [LARGE SCALE GENOMIC DNA]</scope>
    <source>
        <strain evidence="4">CP2_2F</strain>
    </source>
</reference>
<dbReference type="SMART" id="SM01027">
    <property type="entry name" value="Beta-Casp"/>
    <property type="match status" value="1"/>
</dbReference>
<dbReference type="EMBL" id="PGTK01000003">
    <property type="protein sequence ID" value="PJF31512.1"/>
    <property type="molecule type" value="Genomic_DNA"/>
</dbReference>
<comment type="caution">
    <text evidence="4">The sequence shown here is derived from an EMBL/GenBank/DDBJ whole genome shotgun (WGS) entry which is preliminary data.</text>
</comment>
<gene>
    <name evidence="4" type="ORF">CUN51_04060</name>
</gene>
<dbReference type="GO" id="GO:0016787">
    <property type="term" value="F:hydrolase activity"/>
    <property type="evidence" value="ECO:0007669"/>
    <property type="project" value="UniProtKB-KW"/>
</dbReference>
<dbReference type="Proteomes" id="UP000228921">
    <property type="component" value="Unassembled WGS sequence"/>
</dbReference>
<protein>
    <submittedName>
        <fullName evidence="4">MBL fold metallo-hydrolase</fullName>
    </submittedName>
</protein>
<dbReference type="Pfam" id="PF16661">
    <property type="entry name" value="Lactamase_B_6"/>
    <property type="match status" value="1"/>
</dbReference>
<feature type="domain" description="Beta-Casp" evidence="3">
    <location>
        <begin position="255"/>
        <end position="383"/>
    </location>
</feature>
<dbReference type="PANTHER" id="PTHR11203:SF37">
    <property type="entry name" value="INTEGRATOR COMPLEX SUBUNIT 11"/>
    <property type="match status" value="1"/>
</dbReference>
<evidence type="ECO:0000256" key="1">
    <source>
        <dbReference type="ARBA" id="ARBA00022801"/>
    </source>
</evidence>
<dbReference type="Pfam" id="PF07521">
    <property type="entry name" value="RMMBL"/>
    <property type="match status" value="1"/>
</dbReference>
<dbReference type="GO" id="GO:0004521">
    <property type="term" value="F:RNA endonuclease activity"/>
    <property type="evidence" value="ECO:0007669"/>
    <property type="project" value="TreeGrafter"/>
</dbReference>
<feature type="domain" description="Metallo-beta-lactamase" evidence="2">
    <location>
        <begin position="13"/>
        <end position="250"/>
    </location>
</feature>
<organism evidence="4 5">
    <name type="scientific">Candidatus Thermofonsia Clade 1 bacterium</name>
    <dbReference type="NCBI Taxonomy" id="2364210"/>
    <lineage>
        <taxon>Bacteria</taxon>
        <taxon>Bacillati</taxon>
        <taxon>Chloroflexota</taxon>
        <taxon>Candidatus Thermofontia</taxon>
        <taxon>Candidatus Thermofonsia Clade 1</taxon>
    </lineage>
</organism>
<dbReference type="InterPro" id="IPR050698">
    <property type="entry name" value="MBL"/>
</dbReference>
<dbReference type="Gene3D" id="3.60.15.10">
    <property type="entry name" value="Ribonuclease Z/Hydroxyacylglutathione hydrolase-like"/>
    <property type="match status" value="1"/>
</dbReference>
<dbReference type="InterPro" id="IPR001279">
    <property type="entry name" value="Metallo-B-lactamas"/>
</dbReference>
<dbReference type="InterPro" id="IPR011108">
    <property type="entry name" value="RMMBL"/>
</dbReference>
<keyword evidence="1 4" id="KW-0378">Hydrolase</keyword>
<sequence length="469" mass="52526">MKITFHGAARGVTGSQHLIEVNERRILLDCGLFQGKRSEAYDRNHKLPYDASRIDVVILSHAHIDHSGNLPNLVKSGFRGDIYATFATQDLCGAMLLDSAHIQERDVQYVNKKRARKGEPPFKPLYTQAEAVESLRYFHAIAYERTVNILPGVTLTFYDAGHMLGSAIVVLNITERERGRDVRLVFSGDIGRPGAPILRDPTLIDEADVLIMESTYGDRLHEPFEDSLRRLEQIVAQTYKRGGKVIVPSFAVGRTQELVYALHQLQRKGDLPPLKIFVDSPLAVNVTAIFANHPEAYDEETRAFISGDKAHLDPFGFQGLIYTRSVEESKALNFLNEPAVIISASGMAESGRILHHLANNVEDPRNTILIVGFQAEHTLGRRIEERQPKIRIFGEEYQLRAQVERLTGFSAHADRQALLAWAGAFKKKPLRTFLVHGEEPALSSLAEALRAEVGFERVDIPDLHQVFSV</sequence>
<name>A0A2M8P1U2_9CHLR</name>
<accession>A0A2M8P1U2</accession>
<dbReference type="AlphaFoldDB" id="A0A2M8P1U2"/>
<evidence type="ECO:0000313" key="5">
    <source>
        <dbReference type="Proteomes" id="UP000228921"/>
    </source>
</evidence>
<dbReference type="CDD" id="cd16295">
    <property type="entry name" value="TTHA0252-CPSF-like_MBL-fold"/>
    <property type="match status" value="1"/>
</dbReference>
<dbReference type="InterPro" id="IPR036866">
    <property type="entry name" value="RibonucZ/Hydroxyglut_hydro"/>
</dbReference>
<proteinExistence type="predicted"/>
<evidence type="ECO:0000259" key="3">
    <source>
        <dbReference type="SMART" id="SM01027"/>
    </source>
</evidence>
<evidence type="ECO:0000313" key="4">
    <source>
        <dbReference type="EMBL" id="PJF31512.1"/>
    </source>
</evidence>
<dbReference type="Pfam" id="PF10996">
    <property type="entry name" value="Beta-Casp"/>
    <property type="match status" value="1"/>
</dbReference>
<dbReference type="SUPFAM" id="SSF56281">
    <property type="entry name" value="Metallo-hydrolase/oxidoreductase"/>
    <property type="match status" value="1"/>
</dbReference>
<dbReference type="PANTHER" id="PTHR11203">
    <property type="entry name" value="CLEAVAGE AND POLYADENYLATION SPECIFICITY FACTOR FAMILY MEMBER"/>
    <property type="match status" value="1"/>
</dbReference>